<dbReference type="PANTHER" id="PTHR36115">
    <property type="entry name" value="PROLINE-RICH ANTIGEN HOMOLOG-RELATED"/>
    <property type="match status" value="1"/>
</dbReference>
<feature type="domain" description="RDD" evidence="8">
    <location>
        <begin position="110"/>
        <end position="238"/>
    </location>
</feature>
<dbReference type="RefSeq" id="WP_034569916.1">
    <property type="nucleotide sequence ID" value="NZ_JQBS01000035.1"/>
</dbReference>
<dbReference type="PATRIC" id="fig|1449336.4.peg.1831"/>
<dbReference type="Pfam" id="PF06271">
    <property type="entry name" value="RDD"/>
    <property type="match status" value="1"/>
</dbReference>
<evidence type="ECO:0000256" key="7">
    <source>
        <dbReference type="SAM" id="Phobius"/>
    </source>
</evidence>
<dbReference type="Proteomes" id="UP000051658">
    <property type="component" value="Unassembled WGS sequence"/>
</dbReference>
<dbReference type="InterPro" id="IPR051791">
    <property type="entry name" value="Pra-immunoreactive"/>
</dbReference>
<feature type="transmembrane region" description="Helical" evidence="7">
    <location>
        <begin position="209"/>
        <end position="226"/>
    </location>
</feature>
<sequence length="257" mass="30289">MSNDFLDKKIDGEIDETKQFDLNDFQKEIEMEEFTQALDQAVVEKEISDENDTEDTKLRYEEKLNDIENKEAKEKELALSREIRRRYLHEKQVEEDLAEKPYHRYPNYFYAGFWLRFFAYLVDLIVVGSIGRIIVDPIFSAFQIEKSTVPYSPYALAHLAVFLLYFVLMTKLSNGQTIGKMIFGLRVVCFREENLSWGTVIVREGFGRYLMQVWFFMYALYLILFFNERKQQAADLFCDTSVVTENLVKASQVTIVN</sequence>
<feature type="transmembrane region" description="Helical" evidence="7">
    <location>
        <begin position="113"/>
        <end position="135"/>
    </location>
</feature>
<evidence type="ECO:0000256" key="1">
    <source>
        <dbReference type="ARBA" id="ARBA00004651"/>
    </source>
</evidence>
<dbReference type="GO" id="GO:0005886">
    <property type="term" value="C:plasma membrane"/>
    <property type="evidence" value="ECO:0007669"/>
    <property type="project" value="UniProtKB-SubCell"/>
</dbReference>
<keyword evidence="2" id="KW-1003">Cell membrane</keyword>
<evidence type="ECO:0000313" key="9">
    <source>
        <dbReference type="EMBL" id="KRN54218.1"/>
    </source>
</evidence>
<dbReference type="PANTHER" id="PTHR36115:SF9">
    <property type="entry name" value="LMO1584 PROTEIN"/>
    <property type="match status" value="1"/>
</dbReference>
<comment type="subcellular location">
    <subcellularLocation>
        <location evidence="1">Cell membrane</location>
        <topology evidence="1">Multi-pass membrane protein</topology>
    </subcellularLocation>
</comment>
<comment type="caution">
    <text evidence="9">The sequence shown here is derived from an EMBL/GenBank/DDBJ whole genome shotgun (WGS) entry which is preliminary data.</text>
</comment>
<evidence type="ECO:0000256" key="6">
    <source>
        <dbReference type="SAM" id="Coils"/>
    </source>
</evidence>
<feature type="transmembrane region" description="Helical" evidence="7">
    <location>
        <begin position="155"/>
        <end position="172"/>
    </location>
</feature>
<keyword evidence="4 7" id="KW-1133">Transmembrane helix</keyword>
<evidence type="ECO:0000256" key="5">
    <source>
        <dbReference type="ARBA" id="ARBA00023136"/>
    </source>
</evidence>
<keyword evidence="10" id="KW-1185">Reference proteome</keyword>
<evidence type="ECO:0000259" key="8">
    <source>
        <dbReference type="Pfam" id="PF06271"/>
    </source>
</evidence>
<evidence type="ECO:0000313" key="10">
    <source>
        <dbReference type="Proteomes" id="UP000051658"/>
    </source>
</evidence>
<dbReference type="GeneID" id="89588793"/>
<proteinExistence type="predicted"/>
<protein>
    <recommendedName>
        <fullName evidence="8">RDD domain-containing protein</fullName>
    </recommendedName>
</protein>
<dbReference type="InterPro" id="IPR010432">
    <property type="entry name" value="RDD"/>
</dbReference>
<dbReference type="EMBL" id="JQBS01000035">
    <property type="protein sequence ID" value="KRN54218.1"/>
    <property type="molecule type" value="Genomic_DNA"/>
</dbReference>
<dbReference type="AlphaFoldDB" id="A0A0R2HWE8"/>
<evidence type="ECO:0000256" key="2">
    <source>
        <dbReference type="ARBA" id="ARBA00022475"/>
    </source>
</evidence>
<keyword evidence="5 7" id="KW-0472">Membrane</keyword>
<name>A0A0R2HWE8_CARDV</name>
<reference evidence="9 10" key="1">
    <citation type="journal article" date="2015" name="Genome Announc.">
        <title>Expanding the biotechnology potential of lactobacilli through comparative genomics of 213 strains and associated genera.</title>
        <authorList>
            <person name="Sun Z."/>
            <person name="Harris H.M."/>
            <person name="McCann A."/>
            <person name="Guo C."/>
            <person name="Argimon S."/>
            <person name="Zhang W."/>
            <person name="Yang X."/>
            <person name="Jeffery I.B."/>
            <person name="Cooney J.C."/>
            <person name="Kagawa T.F."/>
            <person name="Liu W."/>
            <person name="Song Y."/>
            <person name="Salvetti E."/>
            <person name="Wrobel A."/>
            <person name="Rasinkangas P."/>
            <person name="Parkhill J."/>
            <person name="Rea M.C."/>
            <person name="O'Sullivan O."/>
            <person name="Ritari J."/>
            <person name="Douillard F.P."/>
            <person name="Paul Ross R."/>
            <person name="Yang R."/>
            <person name="Briner A.E."/>
            <person name="Felis G.E."/>
            <person name="de Vos W.M."/>
            <person name="Barrangou R."/>
            <person name="Klaenhammer T.R."/>
            <person name="Caufield P.W."/>
            <person name="Cui Y."/>
            <person name="Zhang H."/>
            <person name="O'Toole P.W."/>
        </authorList>
    </citation>
    <scope>NUCLEOTIDE SEQUENCE [LARGE SCALE GENOMIC DNA]</scope>
    <source>
        <strain evidence="9 10">DSM 20623</strain>
    </source>
</reference>
<keyword evidence="6" id="KW-0175">Coiled coil</keyword>
<accession>A0A0R2HWE8</accession>
<organism evidence="9 10">
    <name type="scientific">Carnobacterium divergens DSM 20623</name>
    <dbReference type="NCBI Taxonomy" id="1449336"/>
    <lineage>
        <taxon>Bacteria</taxon>
        <taxon>Bacillati</taxon>
        <taxon>Bacillota</taxon>
        <taxon>Bacilli</taxon>
        <taxon>Lactobacillales</taxon>
        <taxon>Carnobacteriaceae</taxon>
        <taxon>Carnobacterium</taxon>
    </lineage>
</organism>
<dbReference type="eggNOG" id="COG1714">
    <property type="taxonomic scope" value="Bacteria"/>
</dbReference>
<feature type="coiled-coil region" evidence="6">
    <location>
        <begin position="50"/>
        <end position="77"/>
    </location>
</feature>
<keyword evidence="3 7" id="KW-0812">Transmembrane</keyword>
<evidence type="ECO:0000256" key="4">
    <source>
        <dbReference type="ARBA" id="ARBA00022989"/>
    </source>
</evidence>
<gene>
    <name evidence="9" type="ORF">IV74_GL001796</name>
</gene>
<evidence type="ECO:0000256" key="3">
    <source>
        <dbReference type="ARBA" id="ARBA00022692"/>
    </source>
</evidence>